<feature type="transmembrane region" description="Helical" evidence="1">
    <location>
        <begin position="64"/>
        <end position="85"/>
    </location>
</feature>
<evidence type="ECO:0000313" key="2">
    <source>
        <dbReference type="EMBL" id="MDN4610884.1"/>
    </source>
</evidence>
<protein>
    <recommendedName>
        <fullName evidence="4">DUF4190 domain-containing protein</fullName>
    </recommendedName>
</protein>
<keyword evidence="1" id="KW-0472">Membrane</keyword>
<comment type="caution">
    <text evidence="2">The sequence shown here is derived from an EMBL/GenBank/DDBJ whole genome shotgun (WGS) entry which is preliminary data.</text>
</comment>
<sequence>MTQQPYQNTQGIRGISPEASKAKTTSLVLGIVGLFILGIILGPLAIMQANKAERLGERATAGKVLGYICTIFGVIALIFTVLRFIG</sequence>
<reference evidence="2" key="1">
    <citation type="submission" date="2023-06" db="EMBL/GenBank/DDBJ databases">
        <title>MT1 and MT2 Draft Genomes of Novel Species.</title>
        <authorList>
            <person name="Venkateswaran K."/>
        </authorList>
    </citation>
    <scope>NUCLEOTIDE SEQUENCE</scope>
    <source>
        <strain evidence="2">IIF3SC-B10</strain>
    </source>
</reference>
<feature type="transmembrane region" description="Helical" evidence="1">
    <location>
        <begin position="26"/>
        <end position="44"/>
    </location>
</feature>
<evidence type="ECO:0000313" key="3">
    <source>
        <dbReference type="Proteomes" id="UP001174209"/>
    </source>
</evidence>
<name>A0ABT8K0D6_9MICC</name>
<dbReference type="Proteomes" id="UP001174209">
    <property type="component" value="Unassembled WGS sequence"/>
</dbReference>
<dbReference type="EMBL" id="JAROCG010000001">
    <property type="protein sequence ID" value="MDN4610884.1"/>
    <property type="molecule type" value="Genomic_DNA"/>
</dbReference>
<accession>A0ABT8K0D6</accession>
<organism evidence="2 3">
    <name type="scientific">Arthrobacter burdickii</name>
    <dbReference type="NCBI Taxonomy" id="3035920"/>
    <lineage>
        <taxon>Bacteria</taxon>
        <taxon>Bacillati</taxon>
        <taxon>Actinomycetota</taxon>
        <taxon>Actinomycetes</taxon>
        <taxon>Micrococcales</taxon>
        <taxon>Micrococcaceae</taxon>
        <taxon>Arthrobacter</taxon>
    </lineage>
</organism>
<keyword evidence="1" id="KW-1133">Transmembrane helix</keyword>
<evidence type="ECO:0008006" key="4">
    <source>
        <dbReference type="Google" id="ProtNLM"/>
    </source>
</evidence>
<evidence type="ECO:0000256" key="1">
    <source>
        <dbReference type="SAM" id="Phobius"/>
    </source>
</evidence>
<proteinExistence type="predicted"/>
<keyword evidence="1" id="KW-0812">Transmembrane</keyword>
<dbReference type="RefSeq" id="WP_301226423.1">
    <property type="nucleotide sequence ID" value="NZ_JAROCG010000001.1"/>
</dbReference>
<gene>
    <name evidence="2" type="ORF">P5G52_08360</name>
</gene>
<keyword evidence="3" id="KW-1185">Reference proteome</keyword>